<protein>
    <submittedName>
        <fullName evidence="2">Protein kinase</fullName>
    </submittedName>
</protein>
<keyword evidence="2" id="KW-0418">Kinase</keyword>
<dbReference type="SUPFAM" id="SSF56112">
    <property type="entry name" value="Protein kinase-like (PK-like)"/>
    <property type="match status" value="1"/>
</dbReference>
<reference evidence="2 3" key="1">
    <citation type="submission" date="2019-04" db="EMBL/GenBank/DDBJ databases">
        <authorList>
            <person name="Li Y."/>
            <person name="Wang J."/>
        </authorList>
    </citation>
    <scope>NUCLEOTIDE SEQUENCE [LARGE SCALE GENOMIC DNA]</scope>
    <source>
        <strain evidence="2 3">DSM 14668</strain>
    </source>
</reference>
<dbReference type="GO" id="GO:0005524">
    <property type="term" value="F:ATP binding"/>
    <property type="evidence" value="ECO:0007669"/>
    <property type="project" value="InterPro"/>
</dbReference>
<dbReference type="PANTHER" id="PTHR44329:SF214">
    <property type="entry name" value="PROTEIN KINASE DOMAIN-CONTAINING PROTEIN"/>
    <property type="match status" value="1"/>
</dbReference>
<dbReference type="Proteomes" id="UP000309215">
    <property type="component" value="Unassembled WGS sequence"/>
</dbReference>
<dbReference type="Gene3D" id="1.10.510.10">
    <property type="entry name" value="Transferase(Phosphotransferase) domain 1"/>
    <property type="match status" value="1"/>
</dbReference>
<dbReference type="PANTHER" id="PTHR44329">
    <property type="entry name" value="SERINE/THREONINE-PROTEIN KINASE TNNI3K-RELATED"/>
    <property type="match status" value="1"/>
</dbReference>
<dbReference type="PROSITE" id="PS50011">
    <property type="entry name" value="PROTEIN_KINASE_DOM"/>
    <property type="match status" value="1"/>
</dbReference>
<dbReference type="AlphaFoldDB" id="A0A4U1IYH9"/>
<keyword evidence="2" id="KW-0808">Transferase</keyword>
<evidence type="ECO:0000259" key="1">
    <source>
        <dbReference type="PROSITE" id="PS50011"/>
    </source>
</evidence>
<organism evidence="2 3">
    <name type="scientific">Polyangium fumosum</name>
    <dbReference type="NCBI Taxonomy" id="889272"/>
    <lineage>
        <taxon>Bacteria</taxon>
        <taxon>Pseudomonadati</taxon>
        <taxon>Myxococcota</taxon>
        <taxon>Polyangia</taxon>
        <taxon>Polyangiales</taxon>
        <taxon>Polyangiaceae</taxon>
        <taxon>Polyangium</taxon>
    </lineage>
</organism>
<dbReference type="SMART" id="SM00220">
    <property type="entry name" value="S_TKc"/>
    <property type="match status" value="1"/>
</dbReference>
<keyword evidence="3" id="KW-1185">Reference proteome</keyword>
<dbReference type="InterPro" id="IPR051681">
    <property type="entry name" value="Ser/Thr_Kinases-Pseudokinases"/>
</dbReference>
<proteinExistence type="predicted"/>
<dbReference type="InterPro" id="IPR011009">
    <property type="entry name" value="Kinase-like_dom_sf"/>
</dbReference>
<comment type="caution">
    <text evidence="2">The sequence shown here is derived from an EMBL/GenBank/DDBJ whole genome shotgun (WGS) entry which is preliminary data.</text>
</comment>
<dbReference type="RefSeq" id="WP_136933790.1">
    <property type="nucleotide sequence ID" value="NZ_SSMQ01000054.1"/>
</dbReference>
<accession>A0A4U1IYH9</accession>
<dbReference type="GO" id="GO:0004674">
    <property type="term" value="F:protein serine/threonine kinase activity"/>
    <property type="evidence" value="ECO:0007669"/>
    <property type="project" value="TreeGrafter"/>
</dbReference>
<name>A0A4U1IYH9_9BACT</name>
<feature type="domain" description="Protein kinase" evidence="1">
    <location>
        <begin position="9"/>
        <end position="276"/>
    </location>
</feature>
<gene>
    <name evidence="2" type="ORF">E8A74_36890</name>
</gene>
<evidence type="ECO:0000313" key="3">
    <source>
        <dbReference type="Proteomes" id="UP000309215"/>
    </source>
</evidence>
<dbReference type="InterPro" id="IPR000719">
    <property type="entry name" value="Prot_kinase_dom"/>
</dbReference>
<sequence>MTFLAPKGTEFVRLLGGGSVFEVALVREGGRELVCKRLVPRALAAREGRVAMVREARLLSTIAHPALPSLVRVGNDARGPFFLETFAAGTSVAALVRGWQERGARVPRTLVRHVAIHALEALAEIHALGDEAGPLDVVHGDLGPAHVLLGPLGEVRLVDLGAARFRGLEAELETDDRGTLPYAAPEIASGEAKPSQATDVYAMAATLLHLATGERLCEAETEAAMLAEVATRGLRRELVLHAEAFEAKERAALFEALDPDPSRRRASARELCDALAPVPRAPDLR</sequence>
<dbReference type="Pfam" id="PF00069">
    <property type="entry name" value="Pkinase"/>
    <property type="match status" value="1"/>
</dbReference>
<dbReference type="EMBL" id="SSMQ01000054">
    <property type="protein sequence ID" value="TKC99660.1"/>
    <property type="molecule type" value="Genomic_DNA"/>
</dbReference>
<evidence type="ECO:0000313" key="2">
    <source>
        <dbReference type="EMBL" id="TKC99660.1"/>
    </source>
</evidence>
<dbReference type="OrthoDB" id="5506682at2"/>